<dbReference type="PROSITE" id="PS51352">
    <property type="entry name" value="THIOREDOXIN_2"/>
    <property type="match status" value="1"/>
</dbReference>
<dbReference type="InterPro" id="IPR051063">
    <property type="entry name" value="PDI"/>
</dbReference>
<dbReference type="CDD" id="cd02961">
    <property type="entry name" value="PDI_a_family"/>
    <property type="match status" value="1"/>
</dbReference>
<dbReference type="GO" id="GO:0006457">
    <property type="term" value="P:protein folding"/>
    <property type="evidence" value="ECO:0007669"/>
    <property type="project" value="TreeGrafter"/>
</dbReference>
<evidence type="ECO:0000256" key="1">
    <source>
        <dbReference type="ARBA" id="ARBA00006347"/>
    </source>
</evidence>
<protein>
    <recommendedName>
        <fullName evidence="2">Thioredoxin domain-containing protein</fullName>
    </recommendedName>
</protein>
<name>A0A6C0L1K0_9ZZZZ</name>
<evidence type="ECO:0000313" key="3">
    <source>
        <dbReference type="EMBL" id="QHU22624.1"/>
    </source>
</evidence>
<dbReference type="InterPro" id="IPR013766">
    <property type="entry name" value="Thioredoxin_domain"/>
</dbReference>
<dbReference type="InterPro" id="IPR036249">
    <property type="entry name" value="Thioredoxin-like_sf"/>
</dbReference>
<dbReference type="EMBL" id="MN741014">
    <property type="protein sequence ID" value="QHU22624.1"/>
    <property type="molecule type" value="Genomic_DNA"/>
</dbReference>
<accession>A0A6C0L1K0</accession>
<dbReference type="Gene3D" id="3.40.30.10">
    <property type="entry name" value="Glutaredoxin"/>
    <property type="match status" value="1"/>
</dbReference>
<proteinExistence type="inferred from homology"/>
<dbReference type="InterPro" id="IPR017937">
    <property type="entry name" value="Thioredoxin_CS"/>
</dbReference>
<sequence length="166" mass="18985">MAKSNLKTLTKMMSLNKLQKKIMFLMKPKNMYKVVILLAVLGILYFIRQRFLAKEGFASTAEEFEEAIVGKKALVLFHAEWCGHCKKFMPEWDEISTEVEAKSQDVILLKVECGDPAKNEKHDEIMKKYAIKGYPTILSFDESGKHTEYDGERSKQGILKFLGLSA</sequence>
<dbReference type="PANTHER" id="PTHR45672">
    <property type="entry name" value="PROTEIN DISULFIDE-ISOMERASE C17H9.14C-RELATED"/>
    <property type="match status" value="1"/>
</dbReference>
<dbReference type="GO" id="GO:0005783">
    <property type="term" value="C:endoplasmic reticulum"/>
    <property type="evidence" value="ECO:0007669"/>
    <property type="project" value="TreeGrafter"/>
</dbReference>
<dbReference type="PROSITE" id="PS00194">
    <property type="entry name" value="THIOREDOXIN_1"/>
    <property type="match status" value="1"/>
</dbReference>
<feature type="domain" description="Thioredoxin" evidence="2">
    <location>
        <begin position="50"/>
        <end position="166"/>
    </location>
</feature>
<dbReference type="GO" id="GO:0003756">
    <property type="term" value="F:protein disulfide isomerase activity"/>
    <property type="evidence" value="ECO:0007669"/>
    <property type="project" value="TreeGrafter"/>
</dbReference>
<evidence type="ECO:0000259" key="2">
    <source>
        <dbReference type="PROSITE" id="PS51352"/>
    </source>
</evidence>
<organism evidence="3">
    <name type="scientific">viral metagenome</name>
    <dbReference type="NCBI Taxonomy" id="1070528"/>
    <lineage>
        <taxon>unclassified sequences</taxon>
        <taxon>metagenomes</taxon>
        <taxon>organismal metagenomes</taxon>
    </lineage>
</organism>
<reference evidence="3" key="1">
    <citation type="journal article" date="2020" name="Nature">
        <title>Giant virus diversity and host interactions through global metagenomics.</title>
        <authorList>
            <person name="Schulz F."/>
            <person name="Roux S."/>
            <person name="Paez-Espino D."/>
            <person name="Jungbluth S."/>
            <person name="Walsh D.A."/>
            <person name="Denef V.J."/>
            <person name="McMahon K.D."/>
            <person name="Konstantinidis K.T."/>
            <person name="Eloe-Fadrosh E.A."/>
            <person name="Kyrpides N.C."/>
            <person name="Woyke T."/>
        </authorList>
    </citation>
    <scope>NUCLEOTIDE SEQUENCE</scope>
    <source>
        <strain evidence="3">GVMAG-S-ERX555907-102</strain>
    </source>
</reference>
<dbReference type="SUPFAM" id="SSF52833">
    <property type="entry name" value="Thioredoxin-like"/>
    <property type="match status" value="1"/>
</dbReference>
<comment type="similarity">
    <text evidence="1">Belongs to the protein disulfide isomerase family.</text>
</comment>
<dbReference type="Pfam" id="PF00085">
    <property type="entry name" value="Thioredoxin"/>
    <property type="match status" value="1"/>
</dbReference>
<dbReference type="AlphaFoldDB" id="A0A6C0L1K0"/>